<evidence type="ECO:0000313" key="2">
    <source>
        <dbReference type="Proteomes" id="UP001202328"/>
    </source>
</evidence>
<reference evidence="1" key="1">
    <citation type="submission" date="2022-04" db="EMBL/GenBank/DDBJ databases">
        <title>A functionally conserved STORR gene fusion in Papaver species that diverged 16.8 million years ago.</title>
        <authorList>
            <person name="Catania T."/>
        </authorList>
    </citation>
    <scope>NUCLEOTIDE SEQUENCE</scope>
    <source>
        <strain evidence="1">S-188037</strain>
    </source>
</reference>
<feature type="non-terminal residue" evidence="1">
    <location>
        <position position="75"/>
    </location>
</feature>
<dbReference type="AlphaFoldDB" id="A0AAD4XMN8"/>
<name>A0AAD4XMN8_9MAGN</name>
<sequence>MWRIIGSSMEGFCKSQKKQLQSLLFSNQTLLILPLHQKSNLHYHFTTRWLVKTQYMVLSVKWEEEPAVIFLLVPL</sequence>
<evidence type="ECO:0000313" key="1">
    <source>
        <dbReference type="EMBL" id="KAI3928204.1"/>
    </source>
</evidence>
<organism evidence="1 2">
    <name type="scientific">Papaver atlanticum</name>
    <dbReference type="NCBI Taxonomy" id="357466"/>
    <lineage>
        <taxon>Eukaryota</taxon>
        <taxon>Viridiplantae</taxon>
        <taxon>Streptophyta</taxon>
        <taxon>Embryophyta</taxon>
        <taxon>Tracheophyta</taxon>
        <taxon>Spermatophyta</taxon>
        <taxon>Magnoliopsida</taxon>
        <taxon>Ranunculales</taxon>
        <taxon>Papaveraceae</taxon>
        <taxon>Papaveroideae</taxon>
        <taxon>Papaver</taxon>
    </lineage>
</organism>
<comment type="caution">
    <text evidence="1">The sequence shown here is derived from an EMBL/GenBank/DDBJ whole genome shotgun (WGS) entry which is preliminary data.</text>
</comment>
<proteinExistence type="predicted"/>
<dbReference type="Proteomes" id="UP001202328">
    <property type="component" value="Unassembled WGS sequence"/>
</dbReference>
<accession>A0AAD4XMN8</accession>
<dbReference type="EMBL" id="JAJJMB010007708">
    <property type="protein sequence ID" value="KAI3928204.1"/>
    <property type="molecule type" value="Genomic_DNA"/>
</dbReference>
<gene>
    <name evidence="1" type="ORF">MKW98_023805</name>
</gene>
<protein>
    <submittedName>
        <fullName evidence="1">Uncharacterized protein</fullName>
    </submittedName>
</protein>
<keyword evidence="2" id="KW-1185">Reference proteome</keyword>